<dbReference type="PANTHER" id="PTHR43405:SF1">
    <property type="entry name" value="GLYCOSYL HYDROLASE DIGH"/>
    <property type="match status" value="1"/>
</dbReference>
<protein>
    <recommendedName>
        <fullName evidence="3">Glycosyl hydrolase-like 10 domain-containing protein</fullName>
    </recommendedName>
</protein>
<dbReference type="InterPro" id="IPR017853">
    <property type="entry name" value="GH"/>
</dbReference>
<keyword evidence="1" id="KW-0732">Signal</keyword>
<comment type="caution">
    <text evidence="4">The sequence shown here is derived from an EMBL/GenBank/DDBJ whole genome shotgun (WGS) entry which is preliminary data.</text>
</comment>
<dbReference type="OrthoDB" id="580981at2"/>
<evidence type="ECO:0000256" key="2">
    <source>
        <dbReference type="SAM" id="MobiDB-lite"/>
    </source>
</evidence>
<feature type="domain" description="Glycosyl hydrolase-like 10" evidence="3">
    <location>
        <begin position="45"/>
        <end position="349"/>
    </location>
</feature>
<keyword evidence="5" id="KW-1185">Reference proteome</keyword>
<dbReference type="Gene3D" id="3.20.20.80">
    <property type="entry name" value="Glycosidases"/>
    <property type="match status" value="1"/>
</dbReference>
<dbReference type="PANTHER" id="PTHR43405">
    <property type="entry name" value="GLYCOSYL HYDROLASE DIGH"/>
    <property type="match status" value="1"/>
</dbReference>
<proteinExistence type="predicted"/>
<dbReference type="eggNOG" id="COG1649">
    <property type="taxonomic scope" value="Bacteria"/>
</dbReference>
<gene>
    <name evidence="4" type="ORF">CY0110_10787</name>
</gene>
<dbReference type="RefSeq" id="WP_008272697.1">
    <property type="nucleotide sequence ID" value="NZ_AAXW01000001.1"/>
</dbReference>
<evidence type="ECO:0000313" key="5">
    <source>
        <dbReference type="Proteomes" id="UP000003781"/>
    </source>
</evidence>
<evidence type="ECO:0000256" key="1">
    <source>
        <dbReference type="ARBA" id="ARBA00022729"/>
    </source>
</evidence>
<reference evidence="4 5" key="1">
    <citation type="submission" date="2007-03" db="EMBL/GenBank/DDBJ databases">
        <authorList>
            <person name="Stal L."/>
            <person name="Ferriera S."/>
            <person name="Johnson J."/>
            <person name="Kravitz S."/>
            <person name="Beeson K."/>
            <person name="Sutton G."/>
            <person name="Rogers Y.-H."/>
            <person name="Friedman R."/>
            <person name="Frazier M."/>
            <person name="Venter J.C."/>
        </authorList>
    </citation>
    <scope>NUCLEOTIDE SEQUENCE [LARGE SCALE GENOMIC DNA]</scope>
    <source>
        <strain evidence="4 5">CCY0110</strain>
    </source>
</reference>
<dbReference type="AlphaFoldDB" id="A3IHB4"/>
<dbReference type="Proteomes" id="UP000003781">
    <property type="component" value="Unassembled WGS sequence"/>
</dbReference>
<dbReference type="InterPro" id="IPR003790">
    <property type="entry name" value="GHL10"/>
</dbReference>
<evidence type="ECO:0000259" key="3">
    <source>
        <dbReference type="Pfam" id="PF02638"/>
    </source>
</evidence>
<sequence>MRWSIFNQIWRLLLKSRFLQLFLATFFSFLLLSHPLFAFSPPKTEIRGVWLTTNDTETLLDQPKLEEAIAQLSRLNFNTVYPVVWNSGYTLYPSAIAEREGIQPFVHKGFQGQDPLTDLIAKAHDKDLLVLPWFEFGFMAPPSSELAKKHPQWLTQKRDGTQTTISAAGEVVWLNPFRPEVQKFITSLVMEVMDLYDVDGIQFDDHLSLPSELGYDQYTVNLYKKETEKDPPANHEDPAWLKWRADKLTAYVSQLNQAIKAKKSNAIFSVSPNPYDTAYQGSLQDWFTWVKQDIVDEIIVQVYRPDLETFVRQIEKPEIKETRQKIPTGIGILTGLRNRQIEMEFIQQKVLAAKQNGLGVSFFFYDSLWNYAPESKLERQEKFLALFPYPAERKLETLPPLPPPQSLPTLETPVIPENTTRVDEFKPYQIPRNDSIDPYNQVPGGSQNNPSNPPQEIIVPVENNTPYQPQENNKPIEVNPSNPSQQIIIPVETANPNEPAETTPEIENNPPYQPSEGVTFDENFTPYQPPENMPIVDEMKPYEP</sequence>
<organism evidence="4 5">
    <name type="scientific">Crocosphaera chwakensis CCY0110</name>
    <dbReference type="NCBI Taxonomy" id="391612"/>
    <lineage>
        <taxon>Bacteria</taxon>
        <taxon>Bacillati</taxon>
        <taxon>Cyanobacteriota</taxon>
        <taxon>Cyanophyceae</taxon>
        <taxon>Oscillatoriophycideae</taxon>
        <taxon>Chroococcales</taxon>
        <taxon>Aphanothecaceae</taxon>
        <taxon>Crocosphaera</taxon>
        <taxon>Crocosphaera chwakensis</taxon>
    </lineage>
</organism>
<accession>A3IHB4</accession>
<evidence type="ECO:0000313" key="4">
    <source>
        <dbReference type="EMBL" id="EAZ94356.1"/>
    </source>
</evidence>
<dbReference type="SUPFAM" id="SSF51445">
    <property type="entry name" value="(Trans)glycosidases"/>
    <property type="match status" value="1"/>
</dbReference>
<feature type="region of interest" description="Disordered" evidence="2">
    <location>
        <begin position="494"/>
        <end position="544"/>
    </location>
</feature>
<dbReference type="Pfam" id="PF02638">
    <property type="entry name" value="GHL10"/>
    <property type="match status" value="1"/>
</dbReference>
<dbReference type="InterPro" id="IPR052177">
    <property type="entry name" value="Divisome_Glycosyl_Hydrolase"/>
</dbReference>
<dbReference type="EMBL" id="AAXW01000001">
    <property type="protein sequence ID" value="EAZ94356.1"/>
    <property type="molecule type" value="Genomic_DNA"/>
</dbReference>
<feature type="region of interest" description="Disordered" evidence="2">
    <location>
        <begin position="399"/>
        <end position="459"/>
    </location>
</feature>
<name>A3IHB4_9CHRO</name>